<proteinExistence type="predicted"/>
<evidence type="ECO:0000313" key="2">
    <source>
        <dbReference type="EMBL" id="TXC62148.1"/>
    </source>
</evidence>
<dbReference type="EMBL" id="VOPW01000002">
    <property type="protein sequence ID" value="TXC62148.1"/>
    <property type="molecule type" value="Genomic_DNA"/>
</dbReference>
<organism evidence="2 3">
    <name type="scientific">Piscinibacter aquaticus</name>
    <dbReference type="NCBI Taxonomy" id="392597"/>
    <lineage>
        <taxon>Bacteria</taxon>
        <taxon>Pseudomonadati</taxon>
        <taxon>Pseudomonadota</taxon>
        <taxon>Betaproteobacteria</taxon>
        <taxon>Burkholderiales</taxon>
        <taxon>Sphaerotilaceae</taxon>
        <taxon>Piscinibacter</taxon>
    </lineage>
</organism>
<keyword evidence="3" id="KW-1185">Reference proteome</keyword>
<gene>
    <name evidence="2" type="ORF">FSC37_22605</name>
</gene>
<feature type="region of interest" description="Disordered" evidence="1">
    <location>
        <begin position="26"/>
        <end position="59"/>
    </location>
</feature>
<accession>A0A5C6TR31</accession>
<protein>
    <submittedName>
        <fullName evidence="2">Uncharacterized protein</fullName>
    </submittedName>
</protein>
<feature type="compositionally biased region" description="Basic residues" evidence="1">
    <location>
        <begin position="45"/>
        <end position="59"/>
    </location>
</feature>
<reference evidence="2 3" key="1">
    <citation type="submission" date="2019-08" db="EMBL/GenBank/DDBJ databases">
        <authorList>
            <person name="Khan S.A."/>
            <person name="Jeon C.O."/>
            <person name="Jeong S.E."/>
        </authorList>
    </citation>
    <scope>NUCLEOTIDE SEQUENCE [LARGE SCALE GENOMIC DNA]</scope>
    <source>
        <strain evidence="3">IMCC1728</strain>
    </source>
</reference>
<dbReference type="Proteomes" id="UP000321832">
    <property type="component" value="Unassembled WGS sequence"/>
</dbReference>
<sequence>MPTLEEFAAQQPADYYSEAELIELYQQEHGGQGAGQGGRADSRSAARRRQRLRERPSRR</sequence>
<dbReference type="AlphaFoldDB" id="A0A5C6TR31"/>
<evidence type="ECO:0000313" key="3">
    <source>
        <dbReference type="Proteomes" id="UP000321832"/>
    </source>
</evidence>
<name>A0A5C6TR31_9BURK</name>
<evidence type="ECO:0000256" key="1">
    <source>
        <dbReference type="SAM" id="MobiDB-lite"/>
    </source>
</evidence>
<comment type="caution">
    <text evidence="2">The sequence shown here is derived from an EMBL/GenBank/DDBJ whole genome shotgun (WGS) entry which is preliminary data.</text>
</comment>